<dbReference type="OrthoDB" id="5783963at2759"/>
<dbReference type="InterPro" id="IPR036452">
    <property type="entry name" value="Ribo_hydro-like"/>
</dbReference>
<feature type="transmembrane region" description="Helical" evidence="4">
    <location>
        <begin position="24"/>
        <end position="45"/>
    </location>
</feature>
<protein>
    <recommendedName>
        <fullName evidence="5">Inosine/uridine-preferring nucleoside hydrolase domain-containing protein</fullName>
    </recommendedName>
</protein>
<dbReference type="GO" id="GO:0005829">
    <property type="term" value="C:cytosol"/>
    <property type="evidence" value="ECO:0007669"/>
    <property type="project" value="TreeGrafter"/>
</dbReference>
<dbReference type="EMBL" id="JAPQKH010000001">
    <property type="protein sequence ID" value="KAJ5116170.1"/>
    <property type="molecule type" value="Genomic_DNA"/>
</dbReference>
<dbReference type="PANTHER" id="PTHR12304">
    <property type="entry name" value="INOSINE-URIDINE PREFERRING NUCLEOSIDE HYDROLASE"/>
    <property type="match status" value="1"/>
</dbReference>
<keyword evidence="7" id="KW-1185">Reference proteome</keyword>
<dbReference type="InterPro" id="IPR001910">
    <property type="entry name" value="Inosine/uridine_hydrolase_dom"/>
</dbReference>
<sequence length="418" mass="46474">MNNTLQAASRVIIDTDVGGDDMTAMLLAMAALPTVMEVVLFTAVFGNVNMEKSLKNIVSMFHILSLEMRWRTDRGLPLGFEAFRTFKPLVSLGARHALGKPVVIQTDGFHGPDGLQNFYALHPELAPDDSWKSLFDANVPAPKEDPDYFKYFNASKLPAHREIIRVLKENPPNTITVIALGPMTNIALAAAEDPEAMLRMKELLVMGGTIDNPGNASPLAEFNTFYDPLACARSFALSSHEPNSTMPPATHSGPHFKMYPENLSKRLDIKLFPLDITLTNCVNYDRFSKKIAHQLDEKGPLATLVDTYLTGLHKKDPSNSCVVQHDPLPVWYALTANNARWNMSRETDIRVETVGQWTYGMDVVDRRGEKRANGVNETEVADDPLGWLSAVRGNRIIQAMHSPGADIFNERLLDLFDL</sequence>
<dbReference type="InterPro" id="IPR023186">
    <property type="entry name" value="IUNH"/>
</dbReference>
<reference evidence="6" key="2">
    <citation type="journal article" date="2023" name="IMA Fungus">
        <title>Comparative genomic study of the Penicillium genus elucidates a diverse pangenome and 15 lateral gene transfer events.</title>
        <authorList>
            <person name="Petersen C."/>
            <person name="Sorensen T."/>
            <person name="Nielsen M.R."/>
            <person name="Sondergaard T.E."/>
            <person name="Sorensen J.L."/>
            <person name="Fitzpatrick D.A."/>
            <person name="Frisvad J.C."/>
            <person name="Nielsen K.L."/>
        </authorList>
    </citation>
    <scope>NUCLEOTIDE SEQUENCE</scope>
    <source>
        <strain evidence="6">IBT 30069</strain>
    </source>
</reference>
<name>A0A9W9GD76_9EURO</name>
<keyword evidence="4" id="KW-0472">Membrane</keyword>
<dbReference type="AlphaFoldDB" id="A0A9W9GD76"/>
<evidence type="ECO:0000313" key="6">
    <source>
        <dbReference type="EMBL" id="KAJ5116170.1"/>
    </source>
</evidence>
<dbReference type="PANTHER" id="PTHR12304:SF56">
    <property type="entry name" value="HYDROLASE, PUTATIVE (AFU_ORTHOLOGUE AFUA_1G11790)-RELATED"/>
    <property type="match status" value="1"/>
</dbReference>
<organism evidence="6 7">
    <name type="scientific">Penicillium angulare</name>
    <dbReference type="NCBI Taxonomy" id="116970"/>
    <lineage>
        <taxon>Eukaryota</taxon>
        <taxon>Fungi</taxon>
        <taxon>Dikarya</taxon>
        <taxon>Ascomycota</taxon>
        <taxon>Pezizomycotina</taxon>
        <taxon>Eurotiomycetes</taxon>
        <taxon>Eurotiomycetidae</taxon>
        <taxon>Eurotiales</taxon>
        <taxon>Aspergillaceae</taxon>
        <taxon>Penicillium</taxon>
    </lineage>
</organism>
<dbReference type="GO" id="GO:0006152">
    <property type="term" value="P:purine nucleoside catabolic process"/>
    <property type="evidence" value="ECO:0007669"/>
    <property type="project" value="TreeGrafter"/>
</dbReference>
<keyword evidence="4" id="KW-0812">Transmembrane</keyword>
<proteinExistence type="inferred from homology"/>
<keyword evidence="2" id="KW-0378">Hydrolase</keyword>
<dbReference type="Gene3D" id="3.90.245.10">
    <property type="entry name" value="Ribonucleoside hydrolase-like"/>
    <property type="match status" value="1"/>
</dbReference>
<dbReference type="SUPFAM" id="SSF53590">
    <property type="entry name" value="Nucleoside hydrolase"/>
    <property type="match status" value="1"/>
</dbReference>
<feature type="domain" description="Inosine/uridine-preferring nucleoside hydrolase" evidence="5">
    <location>
        <begin position="11"/>
        <end position="372"/>
    </location>
</feature>
<dbReference type="GO" id="GO:0008477">
    <property type="term" value="F:purine nucleosidase activity"/>
    <property type="evidence" value="ECO:0007669"/>
    <property type="project" value="TreeGrafter"/>
</dbReference>
<dbReference type="Pfam" id="PF01156">
    <property type="entry name" value="IU_nuc_hydro"/>
    <property type="match status" value="1"/>
</dbReference>
<accession>A0A9W9GD76</accession>
<dbReference type="Proteomes" id="UP001149165">
    <property type="component" value="Unassembled WGS sequence"/>
</dbReference>
<comment type="caution">
    <text evidence="6">The sequence shown here is derived from an EMBL/GenBank/DDBJ whole genome shotgun (WGS) entry which is preliminary data.</text>
</comment>
<gene>
    <name evidence="6" type="ORF">N7456_000518</name>
</gene>
<evidence type="ECO:0000256" key="3">
    <source>
        <dbReference type="ARBA" id="ARBA00023295"/>
    </source>
</evidence>
<evidence type="ECO:0000256" key="1">
    <source>
        <dbReference type="ARBA" id="ARBA00009176"/>
    </source>
</evidence>
<keyword evidence="4" id="KW-1133">Transmembrane helix</keyword>
<evidence type="ECO:0000256" key="4">
    <source>
        <dbReference type="SAM" id="Phobius"/>
    </source>
</evidence>
<evidence type="ECO:0000313" key="7">
    <source>
        <dbReference type="Proteomes" id="UP001149165"/>
    </source>
</evidence>
<evidence type="ECO:0000259" key="5">
    <source>
        <dbReference type="Pfam" id="PF01156"/>
    </source>
</evidence>
<comment type="similarity">
    <text evidence="1">Belongs to the IUNH family.</text>
</comment>
<keyword evidence="3" id="KW-0326">Glycosidase</keyword>
<evidence type="ECO:0000256" key="2">
    <source>
        <dbReference type="ARBA" id="ARBA00022801"/>
    </source>
</evidence>
<reference evidence="6" key="1">
    <citation type="submission" date="2022-11" db="EMBL/GenBank/DDBJ databases">
        <authorList>
            <person name="Petersen C."/>
        </authorList>
    </citation>
    <scope>NUCLEOTIDE SEQUENCE</scope>
    <source>
        <strain evidence="6">IBT 30069</strain>
    </source>
</reference>